<keyword evidence="3" id="KW-1185">Reference proteome</keyword>
<name>A0ABY7GGM0_9GAMM</name>
<evidence type="ECO:0000313" key="3">
    <source>
        <dbReference type="Proteomes" id="UP001162780"/>
    </source>
</evidence>
<dbReference type="RefSeq" id="WP_255187916.1">
    <property type="nucleotide sequence ID" value="NZ_CP113517.1"/>
</dbReference>
<gene>
    <name evidence="2" type="ORF">NM686_011015</name>
</gene>
<feature type="domain" description="DUF7210" evidence="1">
    <location>
        <begin position="16"/>
        <end position="53"/>
    </location>
</feature>
<evidence type="ECO:0000259" key="1">
    <source>
        <dbReference type="Pfam" id="PF23843"/>
    </source>
</evidence>
<dbReference type="Pfam" id="PF23843">
    <property type="entry name" value="DUF7210"/>
    <property type="match status" value="1"/>
</dbReference>
<dbReference type="Proteomes" id="UP001162780">
    <property type="component" value="Chromosome"/>
</dbReference>
<organism evidence="2 3">
    <name type="scientific">Methylomonas rapida</name>
    <dbReference type="NCBI Taxonomy" id="2963939"/>
    <lineage>
        <taxon>Bacteria</taxon>
        <taxon>Pseudomonadati</taxon>
        <taxon>Pseudomonadota</taxon>
        <taxon>Gammaproteobacteria</taxon>
        <taxon>Methylococcales</taxon>
        <taxon>Methylococcaceae</taxon>
        <taxon>Methylomonas</taxon>
    </lineage>
</organism>
<accession>A0ABY7GGM0</accession>
<reference evidence="2" key="1">
    <citation type="submission" date="2022-11" db="EMBL/GenBank/DDBJ databases">
        <title>Methylomonas rapida sp. nov., Carotenoid-Producing Obligate Methanotrophs with High Growth Characteristics and Biotechnological Potential.</title>
        <authorList>
            <person name="Tikhonova E.N."/>
            <person name="Suleimanov R.Z."/>
            <person name="Miroshnikov K."/>
            <person name="Oshkin I.Y."/>
            <person name="Belova S.E."/>
            <person name="Danilova O.V."/>
            <person name="Ashikhmin A."/>
            <person name="Konopkin A."/>
            <person name="But S.Y."/>
            <person name="Khmelenina V.N."/>
            <person name="Kuznetsov N."/>
            <person name="Pimenov N.V."/>
            <person name="Dedysh S.N."/>
        </authorList>
    </citation>
    <scope>NUCLEOTIDE SEQUENCE</scope>
    <source>
        <strain evidence="2">MP1</strain>
    </source>
</reference>
<dbReference type="EMBL" id="CP113517">
    <property type="protein sequence ID" value="WAR42933.1"/>
    <property type="molecule type" value="Genomic_DNA"/>
</dbReference>
<dbReference type="InterPro" id="IPR055634">
    <property type="entry name" value="DUF7210"/>
</dbReference>
<sequence length="64" mass="6995">MSPKNNTQESIDSALVTVTLIAPHSHAGERFQKNDTIKVTLAQADWLKTLGIIAQDTHTHTLGE</sequence>
<proteinExistence type="predicted"/>
<evidence type="ECO:0000313" key="2">
    <source>
        <dbReference type="EMBL" id="WAR42933.1"/>
    </source>
</evidence>
<protein>
    <recommendedName>
        <fullName evidence="1">DUF7210 domain-containing protein</fullName>
    </recommendedName>
</protein>